<keyword evidence="4" id="KW-0804">Transcription</keyword>
<reference evidence="5" key="1">
    <citation type="submission" date="2012-12" db="EMBL/GenBank/DDBJ databases">
        <authorList>
            <person name="Pethick F.E."/>
            <person name="MacFadyen A.C."/>
            <person name="Tang Z."/>
            <person name="Sangal V."/>
            <person name="Tze-Tze L."/>
            <person name="Chu J."/>
            <person name="Guo M."/>
            <person name="Kirby R."/>
            <person name="Hoskisson P.A."/>
            <person name="Herron P.R."/>
            <person name="Hunter I.S."/>
        </authorList>
    </citation>
    <scope>NUCLEOTIDE SEQUENCE</scope>
    <source>
        <strain evidence="5">ATCC 10970</strain>
    </source>
</reference>
<dbReference type="PROSITE" id="PS50977">
    <property type="entry name" value="HTH_TETR_2"/>
    <property type="match status" value="1"/>
</dbReference>
<dbReference type="InterPro" id="IPR009057">
    <property type="entry name" value="Homeodomain-like_sf"/>
</dbReference>
<evidence type="ECO:0000256" key="1">
    <source>
        <dbReference type="ARBA" id="ARBA00022491"/>
    </source>
</evidence>
<dbReference type="GO" id="GO:0000976">
    <property type="term" value="F:transcription cis-regulatory region binding"/>
    <property type="evidence" value="ECO:0007669"/>
    <property type="project" value="TreeGrafter"/>
</dbReference>
<keyword evidence="1" id="KW-0678">Repressor</keyword>
<dbReference type="Gene3D" id="1.10.357.10">
    <property type="entry name" value="Tetracycline Repressor, domain 2"/>
    <property type="match status" value="1"/>
</dbReference>
<keyword evidence="2" id="KW-0805">Transcription regulation</keyword>
<dbReference type="InterPro" id="IPR004111">
    <property type="entry name" value="Repressor_TetR_C"/>
</dbReference>
<reference evidence="5" key="2">
    <citation type="submission" date="2020-01" db="EMBL/GenBank/DDBJ databases">
        <authorList>
            <person name="Algora L."/>
            <person name="Schniete J.K."/>
            <person name="MacFadyen A."/>
            <person name="Hoskisson P.A."/>
            <person name="Hunter I.S."/>
            <person name="Herron P.R."/>
        </authorList>
    </citation>
    <scope>NUCLEOTIDE SEQUENCE</scope>
    <source>
        <strain evidence="5">ATCC 10970</strain>
    </source>
</reference>
<proteinExistence type="predicted"/>
<dbReference type="RefSeq" id="WP_003985740.1">
    <property type="nucleotide sequence ID" value="NZ_CP048261.1"/>
</dbReference>
<dbReference type="InterPro" id="IPR003012">
    <property type="entry name" value="Tet_transcr_reg_TetR"/>
</dbReference>
<dbReference type="InterPro" id="IPR050109">
    <property type="entry name" value="HTH-type_TetR-like_transc_reg"/>
</dbReference>
<keyword evidence="3" id="KW-0238">DNA-binding</keyword>
<dbReference type="InterPro" id="IPR001647">
    <property type="entry name" value="HTH_TetR"/>
</dbReference>
<dbReference type="EMBL" id="CP048261">
    <property type="protein sequence ID" value="QST79856.1"/>
    <property type="molecule type" value="Genomic_DNA"/>
</dbReference>
<dbReference type="Gene3D" id="1.10.10.60">
    <property type="entry name" value="Homeodomain-like"/>
    <property type="match status" value="1"/>
</dbReference>
<dbReference type="PRINTS" id="PR00400">
    <property type="entry name" value="TETREPRESSOR"/>
</dbReference>
<evidence type="ECO:0000256" key="3">
    <source>
        <dbReference type="ARBA" id="ARBA00023125"/>
    </source>
</evidence>
<evidence type="ECO:0000313" key="5">
    <source>
        <dbReference type="EMBL" id="QST79856.1"/>
    </source>
</evidence>
<organism evidence="5 6">
    <name type="scientific">Streptomyces rimosus subsp. rimosus (strain ATCC 10970 / DSM 40260 / JCM 4667 / NRRL 2234)</name>
    <dbReference type="NCBI Taxonomy" id="1265868"/>
    <lineage>
        <taxon>Bacteria</taxon>
        <taxon>Bacillati</taxon>
        <taxon>Actinomycetota</taxon>
        <taxon>Actinomycetes</taxon>
        <taxon>Kitasatosporales</taxon>
        <taxon>Streptomycetaceae</taxon>
        <taxon>Streptomyces</taxon>
    </lineage>
</organism>
<dbReference type="Pfam" id="PF00440">
    <property type="entry name" value="TetR_N"/>
    <property type="match status" value="1"/>
</dbReference>
<reference evidence="5" key="3">
    <citation type="journal article" date="2021" name="bioRxiv">
        <title>Bilateral symmetry of linear streptomycete chromosomes.</title>
        <authorList>
            <person name="Algora-Gallardo L."/>
            <person name="Schniete J.K."/>
            <person name="Mark D.R."/>
            <person name="Hunter I.S."/>
            <person name="Herron P.R."/>
        </authorList>
    </citation>
    <scope>NUCLEOTIDE SEQUENCE</scope>
    <source>
        <strain evidence="5">ATCC 10970</strain>
    </source>
</reference>
<dbReference type="InterPro" id="IPR036271">
    <property type="entry name" value="Tet_transcr_reg_TetR-rel_C_sf"/>
</dbReference>
<dbReference type="SUPFAM" id="SSF48498">
    <property type="entry name" value="Tetracyclin repressor-like, C-terminal domain"/>
    <property type="match status" value="1"/>
</dbReference>
<gene>
    <name evidence="5" type="ORF">SRIM_006425</name>
</gene>
<protein>
    <submittedName>
        <fullName evidence="5">TetR family transcriptional regulator</fullName>
    </submittedName>
</protein>
<name>L8EH84_STRR1</name>
<dbReference type="PANTHER" id="PTHR30055:SF151">
    <property type="entry name" value="TRANSCRIPTIONAL REGULATORY PROTEIN"/>
    <property type="match status" value="1"/>
</dbReference>
<dbReference type="Proteomes" id="UP000011074">
    <property type="component" value="Chromosome"/>
</dbReference>
<evidence type="ECO:0000256" key="2">
    <source>
        <dbReference type="ARBA" id="ARBA00023015"/>
    </source>
</evidence>
<dbReference type="GO" id="GO:0046677">
    <property type="term" value="P:response to antibiotic"/>
    <property type="evidence" value="ECO:0007669"/>
    <property type="project" value="InterPro"/>
</dbReference>
<dbReference type="AlphaFoldDB" id="L8EH84"/>
<evidence type="ECO:0000256" key="4">
    <source>
        <dbReference type="ARBA" id="ARBA00023163"/>
    </source>
</evidence>
<sequence length="220" mass="23277">MDVTKGPKRARGERAGLSRQRVLDAALALVDRDGLAALSMRRLGADLGVEAMTLYHYVPNKDALLDGLVERVFEQAAPLTADGARWRPALERYAGSLRRTLLRHPAVLPLAMSRPAVTPQTLGAVESGLRMLRDAGFPLGRALDVLNALTVFVIGHAAVEAATARVNEQGAPGSTAYLAQLDADRFPLLVEAGRGGHGADDAARFDHAVRALLAGFDGGA</sequence>
<dbReference type="PANTHER" id="PTHR30055">
    <property type="entry name" value="HTH-TYPE TRANSCRIPTIONAL REGULATOR RUTR"/>
    <property type="match status" value="1"/>
</dbReference>
<dbReference type="Pfam" id="PF02909">
    <property type="entry name" value="TetR_C_1"/>
    <property type="match status" value="1"/>
</dbReference>
<dbReference type="GeneID" id="66853551"/>
<dbReference type="GO" id="GO:0045892">
    <property type="term" value="P:negative regulation of DNA-templated transcription"/>
    <property type="evidence" value="ECO:0007669"/>
    <property type="project" value="InterPro"/>
</dbReference>
<dbReference type="GO" id="GO:0003700">
    <property type="term" value="F:DNA-binding transcription factor activity"/>
    <property type="evidence" value="ECO:0007669"/>
    <property type="project" value="TreeGrafter"/>
</dbReference>
<evidence type="ECO:0000313" key="6">
    <source>
        <dbReference type="Proteomes" id="UP000011074"/>
    </source>
</evidence>
<dbReference type="SUPFAM" id="SSF46689">
    <property type="entry name" value="Homeodomain-like"/>
    <property type="match status" value="1"/>
</dbReference>
<accession>L8EH84</accession>